<gene>
    <name evidence="10" type="ORF">FHX49_001070</name>
</gene>
<dbReference type="Gene3D" id="2.60.40.1260">
    <property type="entry name" value="Lamin Tail domain"/>
    <property type="match status" value="4"/>
</dbReference>
<evidence type="ECO:0000259" key="8">
    <source>
        <dbReference type="PROSITE" id="PS50847"/>
    </source>
</evidence>
<evidence type="ECO:0000256" key="4">
    <source>
        <dbReference type="ARBA" id="ARBA00023088"/>
    </source>
</evidence>
<sequence length="1048" mass="108294">MPRLFSGLAATVVCALGAAVVVAVPTAAIAADSGIRINEIESSGGTPGDWVELYNPTSAAIALDGYQLKDSDDAHVYTLPVGTTIEPGAYLVLNEVNGGVGDFDFGLGKADSARLFDASNNLVDGYEWSAHADVTWGINASGEWAQTLEATKGAANVFDAPTEPTEPSEPGEIVINEIDSQPADWVEFYNPSTEALDISGYEIRDNSDDHRWQFPAGSSIAAGEYLVVDEATMGLSGGVESRFSAAIGIGSADRIRLYDAELTMIDDSLPWSGHAAIDGDAAAATLARCPDGEGDFVLAYPTPGESNSCVLPDVVINEVESNGDATDWIEVINMGSTTVDLSGWSVMDSDPVKHSSETTPLPEGTTLAPGALFVFDQPTNFTFGLGNGDTATVRNARGATVDEYVYTAHANGVWARCADGTGDFIDVAVSTKGERNACGNPVRINEVESDGGDPGDWVELVNPTESSLDVSGLIVKDDDDTHSYVVPEGTVIAAGAYLVIEGDQLGFGLGKADSVRVFEGDALRDSTTWGPDHAATTWGRCPDASGSFAVTAESTKGAANICVGEIAVEDWPGSAEVTVVDETSMFLSDSSGLDTQVTDEGTFLWAVDNGTGTFWKLDVAADGTTTFADGWESGKRARFQKDAADASAAGPDTEGITVDGNGWVYVASERDNSAKGVNQNKVLKLDPNAAGPDVVATQEWDLTSLLPAVGANLGAEAVEWVSDADLSGLVDDNTGKAYDPASYSGHGDGLFFVALEDNGHVYAFALNADGSAQIVSEIDAGLPAAMSLDYDTALDVLWVVCDNGCDGTSAQVTFNGTANPTVAHFARAAGLPNDNNEGFATSPTALADGSGRPVWWFTDGVTTGAMHQGTLPGGTVAPTDPTDPTDPTNPTDPTVPVDPELPTTGPDVFTPLDGDALVEGNRGTVTAPASAQPGSAVTINVGVQHAGTGVKVWMYSTPQQIGAGTLDALGNITVTIPSDAPIGMHRLAVYSNDGELLGWTSINIVSGGKLAVTGADSAAIAGAGGIAALMMLIAGAALLVARRRARTE</sequence>
<evidence type="ECO:0000256" key="7">
    <source>
        <dbReference type="SAM" id="SignalP"/>
    </source>
</evidence>
<keyword evidence="4" id="KW-0572">Peptidoglycan-anchor</keyword>
<feature type="domain" description="LTD" evidence="9">
    <location>
        <begin position="423"/>
        <end position="607"/>
    </location>
</feature>
<dbReference type="RefSeq" id="WP_165139621.1">
    <property type="nucleotide sequence ID" value="NZ_CP049255.1"/>
</dbReference>
<keyword evidence="6" id="KW-0812">Transmembrane</keyword>
<evidence type="ECO:0000313" key="10">
    <source>
        <dbReference type="EMBL" id="MBB2975504.1"/>
    </source>
</evidence>
<keyword evidence="11" id="KW-1185">Reference proteome</keyword>
<dbReference type="SUPFAM" id="SSF74853">
    <property type="entry name" value="Lamin A/C globular tail domain"/>
    <property type="match status" value="4"/>
</dbReference>
<reference evidence="10 11" key="1">
    <citation type="submission" date="2020-08" db="EMBL/GenBank/DDBJ databases">
        <title>Sequencing the genomes of 1000 actinobacteria strains.</title>
        <authorList>
            <person name="Klenk H.-P."/>
        </authorList>
    </citation>
    <scope>NUCLEOTIDE SEQUENCE [LARGE SCALE GENOMIC DNA]</scope>
    <source>
        <strain evidence="10 11">DSM 27099</strain>
    </source>
</reference>
<name>A0A7W4YMH8_9MICO</name>
<dbReference type="EMBL" id="JACHWQ010000002">
    <property type="protein sequence ID" value="MBB2975504.1"/>
    <property type="molecule type" value="Genomic_DNA"/>
</dbReference>
<keyword evidence="6" id="KW-0472">Membrane</keyword>
<dbReference type="InterPro" id="IPR027372">
    <property type="entry name" value="Phytase-like_dom"/>
</dbReference>
<dbReference type="PANTHER" id="PTHR37397">
    <property type="entry name" value="SI:CH211-183D21.1"/>
    <property type="match status" value="1"/>
</dbReference>
<dbReference type="PROSITE" id="PS51841">
    <property type="entry name" value="LTD"/>
    <property type="match status" value="3"/>
</dbReference>
<evidence type="ECO:0000256" key="2">
    <source>
        <dbReference type="ARBA" id="ARBA00022525"/>
    </source>
</evidence>
<feature type="chain" id="PRO_5030778594" description="Cell wall protein" evidence="7">
    <location>
        <begin position="31"/>
        <end position="1048"/>
    </location>
</feature>
<protein>
    <recommendedName>
        <fullName evidence="12">Cell wall protein</fullName>
    </recommendedName>
</protein>
<dbReference type="Proteomes" id="UP000529310">
    <property type="component" value="Unassembled WGS sequence"/>
</dbReference>
<feature type="signal peptide" evidence="7">
    <location>
        <begin position="1"/>
        <end position="30"/>
    </location>
</feature>
<evidence type="ECO:0000256" key="5">
    <source>
        <dbReference type="SAM" id="MobiDB-lite"/>
    </source>
</evidence>
<dbReference type="Pfam" id="PF13449">
    <property type="entry name" value="Phytase-like"/>
    <property type="match status" value="1"/>
</dbReference>
<dbReference type="PROSITE" id="PS50847">
    <property type="entry name" value="GRAM_POS_ANCHORING"/>
    <property type="match status" value="1"/>
</dbReference>
<evidence type="ECO:0008006" key="12">
    <source>
        <dbReference type="Google" id="ProtNLM"/>
    </source>
</evidence>
<feature type="region of interest" description="Disordered" evidence="5">
    <location>
        <begin position="867"/>
        <end position="902"/>
    </location>
</feature>
<comment type="caution">
    <text evidence="10">The sequence shown here is derived from an EMBL/GenBank/DDBJ whole genome shotgun (WGS) entry which is preliminary data.</text>
</comment>
<dbReference type="AlphaFoldDB" id="A0A7W4YMH8"/>
<feature type="domain" description="LTD" evidence="9">
    <location>
        <begin position="23"/>
        <end position="130"/>
    </location>
</feature>
<keyword evidence="1" id="KW-0134">Cell wall</keyword>
<accession>A0A7W4YMH8</accession>
<dbReference type="InterPro" id="IPR001322">
    <property type="entry name" value="Lamin_tail_dom"/>
</dbReference>
<evidence type="ECO:0000259" key="9">
    <source>
        <dbReference type="PROSITE" id="PS51841"/>
    </source>
</evidence>
<keyword evidence="6" id="KW-1133">Transmembrane helix</keyword>
<evidence type="ECO:0000256" key="3">
    <source>
        <dbReference type="ARBA" id="ARBA00022729"/>
    </source>
</evidence>
<evidence type="ECO:0000256" key="1">
    <source>
        <dbReference type="ARBA" id="ARBA00022512"/>
    </source>
</evidence>
<keyword evidence="2" id="KW-0964">Secreted</keyword>
<feature type="domain" description="Gram-positive cocci surface proteins LPxTG" evidence="8">
    <location>
        <begin position="1010"/>
        <end position="1048"/>
    </location>
</feature>
<evidence type="ECO:0000313" key="11">
    <source>
        <dbReference type="Proteomes" id="UP000529310"/>
    </source>
</evidence>
<dbReference type="PANTHER" id="PTHR37397:SF1">
    <property type="entry name" value="LTD DOMAIN-CONTAINING PROTEIN"/>
    <property type="match status" value="1"/>
</dbReference>
<dbReference type="InterPro" id="IPR019931">
    <property type="entry name" value="LPXTG_anchor"/>
</dbReference>
<organism evidence="10 11">
    <name type="scientific">Microbacterium endophyticum</name>
    <dbReference type="NCBI Taxonomy" id="1526412"/>
    <lineage>
        <taxon>Bacteria</taxon>
        <taxon>Bacillati</taxon>
        <taxon>Actinomycetota</taxon>
        <taxon>Actinomycetes</taxon>
        <taxon>Micrococcales</taxon>
        <taxon>Microbacteriaceae</taxon>
        <taxon>Microbacterium</taxon>
    </lineage>
</organism>
<proteinExistence type="predicted"/>
<evidence type="ECO:0000256" key="6">
    <source>
        <dbReference type="SAM" id="Phobius"/>
    </source>
</evidence>
<feature type="transmembrane region" description="Helical" evidence="6">
    <location>
        <begin position="1019"/>
        <end position="1041"/>
    </location>
</feature>
<feature type="domain" description="LTD" evidence="9">
    <location>
        <begin position="161"/>
        <end position="408"/>
    </location>
</feature>
<dbReference type="Pfam" id="PF00932">
    <property type="entry name" value="LTD"/>
    <property type="match status" value="4"/>
</dbReference>
<keyword evidence="3 7" id="KW-0732">Signal</keyword>
<feature type="compositionally biased region" description="Low complexity" evidence="5">
    <location>
        <begin position="875"/>
        <end position="902"/>
    </location>
</feature>
<dbReference type="InterPro" id="IPR036415">
    <property type="entry name" value="Lamin_tail_dom_sf"/>
</dbReference>